<reference evidence="1" key="1">
    <citation type="submission" date="2019-04" db="EMBL/GenBank/DDBJ databases">
        <title>Microbes associate with the intestines of laboratory mice.</title>
        <authorList>
            <person name="Navarre W."/>
            <person name="Wong E."/>
            <person name="Huang K.C."/>
            <person name="Tropini C."/>
            <person name="Ng K."/>
            <person name="Yu B."/>
        </authorList>
    </citation>
    <scope>NUCLEOTIDE SEQUENCE</scope>
    <source>
        <strain evidence="1">NM86_A22</strain>
    </source>
</reference>
<gene>
    <name evidence="1" type="ORF">E5990_08775</name>
</gene>
<dbReference type="Proteomes" id="UP000305401">
    <property type="component" value="Unassembled WGS sequence"/>
</dbReference>
<evidence type="ECO:0000313" key="1">
    <source>
        <dbReference type="EMBL" id="THG45683.1"/>
    </source>
</evidence>
<sequence>MMKKLFSIVAVLGSILYGQGQAHAFDLLNTARPDKVISVGIRAGFNSSNLTNNYKDKYPSVMSMNQQWRNGFSLGAVVDLNLAGFFTIQPGVFVSTRKNSYDIVVDRTEMFELYRGSQNCKYFTVPVLASFRMGVQELVQLQLDLGPYFAWGFGGKNKYTQYTYQTDEAAGIMVPKVYHEKSPYFGNSGLAKRYDYGIKTGVGVLAFGKIYLGAHFMYGFRNALQHVPLSDKPVKGHNKRWEFTVGYNL</sequence>
<protein>
    <submittedName>
        <fullName evidence="1">PorT family protein</fullName>
    </submittedName>
</protein>
<keyword evidence="2" id="KW-1185">Reference proteome</keyword>
<accession>A0AC61S3Z8</accession>
<organism evidence="1 2">
    <name type="scientific">Muribaculum caecicola</name>
    <dbReference type="NCBI Taxonomy" id="3038144"/>
    <lineage>
        <taxon>Bacteria</taxon>
        <taxon>Pseudomonadati</taxon>
        <taxon>Bacteroidota</taxon>
        <taxon>Bacteroidia</taxon>
        <taxon>Bacteroidales</taxon>
        <taxon>Muribaculaceae</taxon>
        <taxon>Muribaculum</taxon>
    </lineage>
</organism>
<evidence type="ECO:0000313" key="2">
    <source>
        <dbReference type="Proteomes" id="UP000305401"/>
    </source>
</evidence>
<dbReference type="EMBL" id="SSTG01000125">
    <property type="protein sequence ID" value="THG45683.1"/>
    <property type="molecule type" value="Genomic_DNA"/>
</dbReference>
<comment type="caution">
    <text evidence="1">The sequence shown here is derived from an EMBL/GenBank/DDBJ whole genome shotgun (WGS) entry which is preliminary data.</text>
</comment>
<name>A0AC61S3Z8_9BACT</name>
<proteinExistence type="predicted"/>